<evidence type="ECO:0000256" key="9">
    <source>
        <dbReference type="ARBA" id="ARBA00022989"/>
    </source>
</evidence>
<evidence type="ECO:0000256" key="12">
    <source>
        <dbReference type="ARBA" id="ARBA00023128"/>
    </source>
</evidence>
<reference evidence="21" key="3">
    <citation type="submission" date="2025-09" db="UniProtKB">
        <authorList>
            <consortium name="Ensembl"/>
        </authorList>
    </citation>
    <scope>IDENTIFICATION</scope>
    <source>
        <strain evidence="21">broiler</strain>
    </source>
</reference>
<evidence type="ECO:0000256" key="10">
    <source>
        <dbReference type="ARBA" id="ARBA00022990"/>
    </source>
</evidence>
<dbReference type="GO" id="GO:0045259">
    <property type="term" value="C:proton-transporting ATP synthase complex"/>
    <property type="evidence" value="ECO:0000318"/>
    <property type="project" value="GO_Central"/>
</dbReference>
<dbReference type="GO" id="GO:1902600">
    <property type="term" value="P:proton transmembrane transport"/>
    <property type="evidence" value="ECO:0007669"/>
    <property type="project" value="UniProtKB-KW"/>
</dbReference>
<accession>A0A8V0ZQN7</accession>
<proteinExistence type="evidence at protein level"/>
<organism evidence="21 22">
    <name type="scientific">Gallus gallus</name>
    <name type="common">Chicken</name>
    <dbReference type="NCBI Taxonomy" id="9031"/>
    <lineage>
        <taxon>Eukaryota</taxon>
        <taxon>Metazoa</taxon>
        <taxon>Chordata</taxon>
        <taxon>Craniata</taxon>
        <taxon>Vertebrata</taxon>
        <taxon>Euteleostomi</taxon>
        <taxon>Archelosauria</taxon>
        <taxon>Archosauria</taxon>
        <taxon>Dinosauria</taxon>
        <taxon>Saurischia</taxon>
        <taxon>Theropoda</taxon>
        <taxon>Coelurosauria</taxon>
        <taxon>Aves</taxon>
        <taxon>Neognathae</taxon>
        <taxon>Galloanserae</taxon>
        <taxon>Galliformes</taxon>
        <taxon>Phasianidae</taxon>
        <taxon>Phasianinae</taxon>
        <taxon>Gallus</taxon>
    </lineage>
</organism>
<dbReference type="Proteomes" id="UP000000539">
    <property type="component" value="Chromosome 14"/>
</dbReference>
<keyword evidence="22" id="KW-1185">Reference proteome</keyword>
<evidence type="ECO:0000256" key="15">
    <source>
        <dbReference type="ARBA" id="ARBA00032201"/>
    </source>
</evidence>
<keyword evidence="12" id="KW-0496">Mitochondrion</keyword>
<dbReference type="InterPro" id="IPR019344">
    <property type="entry name" value="F1F0-ATPsyn_F_prd"/>
</dbReference>
<dbReference type="OrthoDB" id="8921675at2759"/>
<evidence type="ECO:0000256" key="5">
    <source>
        <dbReference type="ARBA" id="ARBA00022553"/>
    </source>
</evidence>
<keyword evidence="7" id="KW-0375">Hydrogen ion transport</keyword>
<evidence type="ECO:0000256" key="16">
    <source>
        <dbReference type="ARBA" id="ARBA00054012"/>
    </source>
</evidence>
<feature type="compositionally biased region" description="Pro residues" evidence="19">
    <location>
        <begin position="71"/>
        <end position="89"/>
    </location>
</feature>
<comment type="function">
    <text evidence="16">Subunit f, of the mitochondrial membrane ATP synthase complex (F(1)F(0) ATP synthase or Complex V) that produces ATP from ADP in the presence of a proton gradient across the membrane which is generated by electron transport complexes of the respiratory chain. ATP synthase complex consist of a soluble F(1) head domain - the catalytic core - and a membrane F(1) domain - the membrane proton channel. These two domains are linked by a central stalk rotating inside the F(1) region and a stationary peripheral stalk. During catalysis, ATP synthesis in the catalytic domain of F(1) is coupled via a rotary mechanism of the central stalk subunits to proton translocation. In vivo, can only synthesize ATP although its ATP hydrolase activity can be activated artificially in vitro. Part of the complex F(0) domain.</text>
</comment>
<dbReference type="PANTHER" id="PTHR13080:SF16">
    <property type="entry name" value="ATP SYNTHASE SUBUNIT F, MITOCHONDRIAL"/>
    <property type="match status" value="1"/>
</dbReference>
<feature type="transmembrane region" description="Helical" evidence="20">
    <location>
        <begin position="156"/>
        <end position="176"/>
    </location>
</feature>
<keyword evidence="8" id="KW-0999">Mitochondrion inner membrane</keyword>
<keyword evidence="14" id="KW-0066">ATP synthesis</keyword>
<evidence type="ECO:0000256" key="4">
    <source>
        <dbReference type="ARBA" id="ARBA00022547"/>
    </source>
</evidence>
<comment type="subunit">
    <text evidence="17">Component of the ATP synthase complex composed at least of ATP5F1A/subunit alpha, ATP5F1B/subunit beta, ATP5MC1/subunit c (homooctomer), MT-ATP6/subunit a, MT-ATP8/subunit 8, ATP5ME/subunit e, ATP5MF/subunit f, ATP5MG/subunit g, ATP5MK/subunit k, ATP5MJ/subunit j, ATP5F1C/subunit gamma, ATP5F1D/subunit delta, ATP5F1E/subunit epsilon, ATP5PF/subunit F6, ATP5PB/subunit b, ATP5PD/subunit d, ATP5PO/subunit OSCP. ATP synthase complex consists of a soluble F(1) head domain (subunits alpha(3) and beta(3)) - the catalytic core - and a membrane F(0) domain - the membrane proton channel (subunits c, a, 8, e, f, g, k and j). These two domains are linked by a central stalk (subunits gamma, delta, and epsilon) rotating inside the F1 region and a stationary peripheral stalk (subunits F6, b, d, and OSCP).</text>
</comment>
<dbReference type="FunCoup" id="A0A8V0ZQN7">
    <property type="interactions" value="1242"/>
</dbReference>
<evidence type="ECO:0000256" key="2">
    <source>
        <dbReference type="ARBA" id="ARBA00005895"/>
    </source>
</evidence>
<reference evidence="21" key="1">
    <citation type="submission" date="2020-11" db="EMBL/GenBank/DDBJ databases">
        <title>Gallus gallus (Chicken) genome, bGalGal1, GRCg7b, maternal haplotype autosomes + Z &amp; W.</title>
        <authorList>
            <person name="Warren W."/>
            <person name="Formenti G."/>
            <person name="Fedrigo O."/>
            <person name="Haase B."/>
            <person name="Mountcastle J."/>
            <person name="Balacco J."/>
            <person name="Tracey A."/>
            <person name="Schneider V."/>
            <person name="Okimoto R."/>
            <person name="Cheng H."/>
            <person name="Hawken R."/>
            <person name="Howe K."/>
            <person name="Jarvis E.D."/>
        </authorList>
    </citation>
    <scope>NUCLEOTIDE SEQUENCE [LARGE SCALE GENOMIC DNA]</scope>
    <source>
        <strain evidence="21">Broiler</strain>
    </source>
</reference>
<keyword evidence="5" id="KW-0597">Phosphoprotein</keyword>
<evidence type="ECO:0000256" key="11">
    <source>
        <dbReference type="ARBA" id="ARBA00023065"/>
    </source>
</evidence>
<dbReference type="Ensembl" id="ENSGALT00010052010.1">
    <property type="protein sequence ID" value="ENSGALP00010031044.1"/>
    <property type="gene ID" value="ENSGALG00010021454.1"/>
</dbReference>
<evidence type="ECO:0000256" key="20">
    <source>
        <dbReference type="SAM" id="Phobius"/>
    </source>
</evidence>
<dbReference type="AlphaFoldDB" id="A0A8V0ZQN7"/>
<sequence length="188" mass="20791">DNGDGFKLKEGRFRSDAIGKWLTQRAVRCWHCFQRGGYPISGGARGHDSAISAIDLHPPAPPRPTQHGGAPSPPPTLLPSAPAPRPLPVSPRGGAQHDKMAQPPVPLKDMKLLDVKVGQLSTWLAMRDFTPSGIVGAFRRGYDRYYNKYINVRKGGLGGISMVLAGYVVLSYIWSYSHLKHDRRRKYH</sequence>
<evidence type="ECO:0000256" key="19">
    <source>
        <dbReference type="SAM" id="MobiDB-lite"/>
    </source>
</evidence>
<dbReference type="GO" id="GO:0042776">
    <property type="term" value="P:proton motive force-driven mitochondrial ATP synthesis"/>
    <property type="evidence" value="ECO:0000318"/>
    <property type="project" value="GO_Central"/>
</dbReference>
<dbReference type="GO" id="GO:0005743">
    <property type="term" value="C:mitochondrial inner membrane"/>
    <property type="evidence" value="ECO:0007669"/>
    <property type="project" value="UniProtKB-SubCell"/>
</dbReference>
<comment type="subcellular location">
    <subcellularLocation>
        <location evidence="1">Mitochondrion inner membrane</location>
        <topology evidence="1">Single-pass membrane protein</topology>
    </subcellularLocation>
</comment>
<dbReference type="PANTHER" id="PTHR13080">
    <property type="entry name" value="ATP SYNTHASE F CHAIN, MITOCHONDRIAL-RELATED"/>
    <property type="match status" value="1"/>
</dbReference>
<gene>
    <name evidence="21" type="primary">ATP5J2</name>
</gene>
<keyword evidence="11" id="KW-0406">Ion transport</keyword>
<keyword evidence="4" id="KW-0138">CF(0)</keyword>
<evidence type="ECO:0000256" key="14">
    <source>
        <dbReference type="ARBA" id="ARBA00023310"/>
    </source>
</evidence>
<evidence type="ECO:0000256" key="8">
    <source>
        <dbReference type="ARBA" id="ARBA00022792"/>
    </source>
</evidence>
<keyword evidence="6 20" id="KW-0812">Transmembrane</keyword>
<evidence type="ECO:0000313" key="22">
    <source>
        <dbReference type="Proteomes" id="UP000000539"/>
    </source>
</evidence>
<evidence type="ECO:0007829" key="23">
    <source>
        <dbReference type="PeptideAtlas" id="A0A8V0ZQN7"/>
    </source>
</evidence>
<evidence type="ECO:0000256" key="13">
    <source>
        <dbReference type="ARBA" id="ARBA00023136"/>
    </source>
</evidence>
<name>A0A8V0ZQN7_CHICK</name>
<keyword evidence="13 20" id="KW-0472">Membrane</keyword>
<feature type="region of interest" description="Disordered" evidence="19">
    <location>
        <begin position="52"/>
        <end position="103"/>
    </location>
</feature>
<evidence type="ECO:0000256" key="18">
    <source>
        <dbReference type="ARBA" id="ARBA00070733"/>
    </source>
</evidence>
<keyword evidence="23" id="KW-1267">Proteomics identification</keyword>
<evidence type="ECO:0000256" key="17">
    <source>
        <dbReference type="ARBA" id="ARBA00064647"/>
    </source>
</evidence>
<evidence type="ECO:0000256" key="3">
    <source>
        <dbReference type="ARBA" id="ARBA00022448"/>
    </source>
</evidence>
<evidence type="ECO:0000256" key="1">
    <source>
        <dbReference type="ARBA" id="ARBA00004434"/>
    </source>
</evidence>
<comment type="similarity">
    <text evidence="2">Belongs to the ATPase F chain family.</text>
</comment>
<keyword evidence="10" id="KW-0007">Acetylation</keyword>
<protein>
    <recommendedName>
        <fullName evidence="18">ATP synthase F(0) complex subunit f, mitochondrial</fullName>
    </recommendedName>
    <alternativeName>
        <fullName evidence="15">ATP synthase membrane subunit f</fullName>
    </alternativeName>
</protein>
<evidence type="ECO:0000313" key="21">
    <source>
        <dbReference type="Ensembl" id="ENSGALP00010031044.1"/>
    </source>
</evidence>
<dbReference type="GeneTree" id="ENSGT00510000046986"/>
<keyword evidence="3" id="KW-0813">Transport</keyword>
<dbReference type="Pfam" id="PF10206">
    <property type="entry name" value="WRW"/>
    <property type="match status" value="1"/>
</dbReference>
<keyword evidence="9 20" id="KW-1133">Transmembrane helix</keyword>
<evidence type="ECO:0000256" key="6">
    <source>
        <dbReference type="ARBA" id="ARBA00022692"/>
    </source>
</evidence>
<reference evidence="21" key="2">
    <citation type="submission" date="2025-08" db="UniProtKB">
        <authorList>
            <consortium name="Ensembl"/>
        </authorList>
    </citation>
    <scope>IDENTIFICATION</scope>
    <source>
        <strain evidence="21">broiler</strain>
    </source>
</reference>
<evidence type="ECO:0000256" key="7">
    <source>
        <dbReference type="ARBA" id="ARBA00022781"/>
    </source>
</evidence>